<proteinExistence type="predicted"/>
<dbReference type="AlphaFoldDB" id="A0A6J7AFL1"/>
<dbReference type="EMBL" id="CAFABK010000036">
    <property type="protein sequence ID" value="CAB4831019.1"/>
    <property type="molecule type" value="Genomic_DNA"/>
</dbReference>
<feature type="transmembrane region" description="Helical" evidence="3">
    <location>
        <begin position="368"/>
        <end position="388"/>
    </location>
</feature>
<evidence type="ECO:0000256" key="1">
    <source>
        <dbReference type="ARBA" id="ARBA00022676"/>
    </source>
</evidence>
<dbReference type="PANTHER" id="PTHR43630">
    <property type="entry name" value="POLY-BETA-1,6-N-ACETYL-D-GLUCOSAMINE SYNTHASE"/>
    <property type="match status" value="1"/>
</dbReference>
<feature type="transmembrane region" description="Helical" evidence="3">
    <location>
        <begin position="423"/>
        <end position="446"/>
    </location>
</feature>
<protein>
    <submittedName>
        <fullName evidence="4">Unannotated protein</fullName>
    </submittedName>
</protein>
<evidence type="ECO:0000313" key="4">
    <source>
        <dbReference type="EMBL" id="CAB4831019.1"/>
    </source>
</evidence>
<dbReference type="PANTHER" id="PTHR43630:SF1">
    <property type="entry name" value="POLY-BETA-1,6-N-ACETYL-D-GLUCOSAMINE SYNTHASE"/>
    <property type="match status" value="1"/>
</dbReference>
<accession>A0A6J7AFL1</accession>
<sequence length="468" mass="51538">MRKGAAVGSSIVLIIIFVTLLLTTVDALSAKYFDGDPFDDEPLAFRLPGFSLAVVPGPHPIDFLTISIIGIILVGIGSVILETLSDLRLLNPEYLELDLNLQQGSLNSMTIIVVVPAHNEADNLPLTLPALMQQTRPPDRIIVVADNCTDETAAVARSLGAEVIETVDNANRKAGALNQAFSQLRRSETSSDIYLVLDADTSLSPQFLDVAERYLAGHDEIFAIGGLFYGEPGHGLIGQLQRNEYFRYQLQIKHRRGRVFVLTGTASVFRAQALLGVAQARGNLIPGNQGEVYDSASITEDNELTIALKSLGFGMISLQECTVETELMPTWSTLWTQRKRWQRGALDNLAEYGVTTATARYWGQQLGIAYGVVALFTAYFFLIVASLAMEYVHLYIFWLVVTTIFVIDRVGTVWAGGWSARLVAAPLVIEVAYSFFLQLNFISSIIDLVRRKKQKWGHLPSPAEVDRS</sequence>
<feature type="transmembrane region" description="Helical" evidence="3">
    <location>
        <begin position="259"/>
        <end position="278"/>
    </location>
</feature>
<keyword evidence="3" id="KW-0472">Membrane</keyword>
<feature type="transmembrane region" description="Helical" evidence="3">
    <location>
        <begin position="63"/>
        <end position="81"/>
    </location>
</feature>
<gene>
    <name evidence="4" type="ORF">UFOPK3204_00930</name>
</gene>
<keyword evidence="2" id="KW-0808">Transferase</keyword>
<keyword evidence="3" id="KW-1133">Transmembrane helix</keyword>
<evidence type="ECO:0000256" key="2">
    <source>
        <dbReference type="ARBA" id="ARBA00022679"/>
    </source>
</evidence>
<evidence type="ECO:0000256" key="3">
    <source>
        <dbReference type="SAM" id="Phobius"/>
    </source>
</evidence>
<keyword evidence="3" id="KW-0812">Transmembrane</keyword>
<dbReference type="InterPro" id="IPR029044">
    <property type="entry name" value="Nucleotide-diphossugar_trans"/>
</dbReference>
<feature type="transmembrane region" description="Helical" evidence="3">
    <location>
        <begin position="395"/>
        <end position="417"/>
    </location>
</feature>
<dbReference type="Gene3D" id="3.90.550.10">
    <property type="entry name" value="Spore Coat Polysaccharide Biosynthesis Protein SpsA, Chain A"/>
    <property type="match status" value="1"/>
</dbReference>
<dbReference type="SUPFAM" id="SSF53448">
    <property type="entry name" value="Nucleotide-diphospho-sugar transferases"/>
    <property type="match status" value="1"/>
</dbReference>
<keyword evidence="1" id="KW-0328">Glycosyltransferase</keyword>
<dbReference type="GO" id="GO:0016757">
    <property type="term" value="F:glycosyltransferase activity"/>
    <property type="evidence" value="ECO:0007669"/>
    <property type="project" value="UniProtKB-KW"/>
</dbReference>
<organism evidence="4">
    <name type="scientific">freshwater metagenome</name>
    <dbReference type="NCBI Taxonomy" id="449393"/>
    <lineage>
        <taxon>unclassified sequences</taxon>
        <taxon>metagenomes</taxon>
        <taxon>ecological metagenomes</taxon>
    </lineage>
</organism>
<name>A0A6J7AFL1_9ZZZZ</name>
<reference evidence="4" key="1">
    <citation type="submission" date="2020-05" db="EMBL/GenBank/DDBJ databases">
        <authorList>
            <person name="Chiriac C."/>
            <person name="Salcher M."/>
            <person name="Ghai R."/>
            <person name="Kavagutti S V."/>
        </authorList>
    </citation>
    <scope>NUCLEOTIDE SEQUENCE</scope>
</reference>
<dbReference type="CDD" id="cd06423">
    <property type="entry name" value="CESA_like"/>
    <property type="match status" value="1"/>
</dbReference>
<dbReference type="Pfam" id="PF13641">
    <property type="entry name" value="Glyco_tranf_2_3"/>
    <property type="match status" value="1"/>
</dbReference>